<name>A0A0C2XRT1_HEBCY</name>
<keyword evidence="3" id="KW-1185">Reference proteome</keyword>
<feature type="region of interest" description="Disordered" evidence="1">
    <location>
        <begin position="125"/>
        <end position="149"/>
    </location>
</feature>
<sequence>MRERISKIKRDSLLRFKEKNQATIRDYHFNKGDLVLVRNTAIESSLNKKMKPRYLEPMIIVARRQGGSYIVAEMDGSVWQQKVTAFRIMPYFARRSLTLPENIHEILDQDEEALKKIDESEWDGDDILFSDKGKASEVQPELEEEESDS</sequence>
<accession>A0A0C2XRT1</accession>
<evidence type="ECO:0000313" key="2">
    <source>
        <dbReference type="EMBL" id="KIM40428.1"/>
    </source>
</evidence>
<gene>
    <name evidence="2" type="ORF">M413DRAFT_73156</name>
</gene>
<dbReference type="Proteomes" id="UP000053424">
    <property type="component" value="Unassembled WGS sequence"/>
</dbReference>
<evidence type="ECO:0000256" key="1">
    <source>
        <dbReference type="SAM" id="MobiDB-lite"/>
    </source>
</evidence>
<reference evidence="2 3" key="1">
    <citation type="submission" date="2014-04" db="EMBL/GenBank/DDBJ databases">
        <authorList>
            <consortium name="DOE Joint Genome Institute"/>
            <person name="Kuo A."/>
            <person name="Gay G."/>
            <person name="Dore J."/>
            <person name="Kohler A."/>
            <person name="Nagy L.G."/>
            <person name="Floudas D."/>
            <person name="Copeland A."/>
            <person name="Barry K.W."/>
            <person name="Cichocki N."/>
            <person name="Veneault-Fourrey C."/>
            <person name="LaButti K."/>
            <person name="Lindquist E.A."/>
            <person name="Lipzen A."/>
            <person name="Lundell T."/>
            <person name="Morin E."/>
            <person name="Murat C."/>
            <person name="Sun H."/>
            <person name="Tunlid A."/>
            <person name="Henrissat B."/>
            <person name="Grigoriev I.V."/>
            <person name="Hibbett D.S."/>
            <person name="Martin F."/>
            <person name="Nordberg H.P."/>
            <person name="Cantor M.N."/>
            <person name="Hua S.X."/>
        </authorList>
    </citation>
    <scope>NUCLEOTIDE SEQUENCE [LARGE SCALE GENOMIC DNA]</scope>
    <source>
        <strain evidence="3">h7</strain>
    </source>
</reference>
<dbReference type="STRING" id="686832.A0A0C2XRT1"/>
<organism evidence="2 3">
    <name type="scientific">Hebeloma cylindrosporum</name>
    <dbReference type="NCBI Taxonomy" id="76867"/>
    <lineage>
        <taxon>Eukaryota</taxon>
        <taxon>Fungi</taxon>
        <taxon>Dikarya</taxon>
        <taxon>Basidiomycota</taxon>
        <taxon>Agaricomycotina</taxon>
        <taxon>Agaricomycetes</taxon>
        <taxon>Agaricomycetidae</taxon>
        <taxon>Agaricales</taxon>
        <taxon>Agaricineae</taxon>
        <taxon>Hymenogastraceae</taxon>
        <taxon>Hebeloma</taxon>
    </lineage>
</organism>
<dbReference type="OrthoDB" id="8023605at2759"/>
<protein>
    <submittedName>
        <fullName evidence="2">Uncharacterized protein</fullName>
    </submittedName>
</protein>
<proteinExistence type="predicted"/>
<evidence type="ECO:0000313" key="3">
    <source>
        <dbReference type="Proteomes" id="UP000053424"/>
    </source>
</evidence>
<reference evidence="3" key="2">
    <citation type="submission" date="2015-01" db="EMBL/GenBank/DDBJ databases">
        <title>Evolutionary Origins and Diversification of the Mycorrhizal Mutualists.</title>
        <authorList>
            <consortium name="DOE Joint Genome Institute"/>
            <consortium name="Mycorrhizal Genomics Consortium"/>
            <person name="Kohler A."/>
            <person name="Kuo A."/>
            <person name="Nagy L.G."/>
            <person name="Floudas D."/>
            <person name="Copeland A."/>
            <person name="Barry K.W."/>
            <person name="Cichocki N."/>
            <person name="Veneault-Fourrey C."/>
            <person name="LaButti K."/>
            <person name="Lindquist E.A."/>
            <person name="Lipzen A."/>
            <person name="Lundell T."/>
            <person name="Morin E."/>
            <person name="Murat C."/>
            <person name="Riley R."/>
            <person name="Ohm R."/>
            <person name="Sun H."/>
            <person name="Tunlid A."/>
            <person name="Henrissat B."/>
            <person name="Grigoriev I.V."/>
            <person name="Hibbett D.S."/>
            <person name="Martin F."/>
        </authorList>
    </citation>
    <scope>NUCLEOTIDE SEQUENCE [LARGE SCALE GENOMIC DNA]</scope>
    <source>
        <strain evidence="3">h7</strain>
    </source>
</reference>
<dbReference type="AlphaFoldDB" id="A0A0C2XRT1"/>
<feature type="compositionally biased region" description="Acidic residues" evidence="1">
    <location>
        <begin position="140"/>
        <end position="149"/>
    </location>
</feature>
<dbReference type="EMBL" id="KN831782">
    <property type="protein sequence ID" value="KIM40428.1"/>
    <property type="molecule type" value="Genomic_DNA"/>
</dbReference>
<dbReference type="HOGENOM" id="CLU_000384_22_7_1"/>